<dbReference type="EnsemblPlants" id="OMERI11G12180.1">
    <property type="protein sequence ID" value="OMERI11G12180.1"/>
    <property type="gene ID" value="OMERI11G12180"/>
</dbReference>
<organism evidence="1">
    <name type="scientific">Oryza meridionalis</name>
    <dbReference type="NCBI Taxonomy" id="40149"/>
    <lineage>
        <taxon>Eukaryota</taxon>
        <taxon>Viridiplantae</taxon>
        <taxon>Streptophyta</taxon>
        <taxon>Embryophyta</taxon>
        <taxon>Tracheophyta</taxon>
        <taxon>Spermatophyta</taxon>
        <taxon>Magnoliopsida</taxon>
        <taxon>Liliopsida</taxon>
        <taxon>Poales</taxon>
        <taxon>Poaceae</taxon>
        <taxon>BOP clade</taxon>
        <taxon>Oryzoideae</taxon>
        <taxon>Oryzeae</taxon>
        <taxon>Oryzinae</taxon>
        <taxon>Oryza</taxon>
    </lineage>
</organism>
<sequence>MGEPINVSPNEVILGKGTDTKNAMKMSIKHATSGSAPVARASRCRRRGWRGWGELVEGGGGGSL</sequence>
<reference evidence="1" key="2">
    <citation type="submission" date="2018-05" db="EMBL/GenBank/DDBJ databases">
        <title>OmerRS3 (Oryza meridionalis Reference Sequence Version 3).</title>
        <authorList>
            <person name="Zhang J."/>
            <person name="Kudrna D."/>
            <person name="Lee S."/>
            <person name="Talag J."/>
            <person name="Welchert J."/>
            <person name="Wing R.A."/>
        </authorList>
    </citation>
    <scope>NUCLEOTIDE SEQUENCE [LARGE SCALE GENOMIC DNA]</scope>
    <source>
        <strain evidence="1">cv. OR44</strain>
    </source>
</reference>
<protein>
    <submittedName>
        <fullName evidence="1">Uncharacterized protein</fullName>
    </submittedName>
</protein>
<dbReference type="Gramene" id="OMERI11G12180.1">
    <property type="protein sequence ID" value="OMERI11G12180.1"/>
    <property type="gene ID" value="OMERI11G12180"/>
</dbReference>
<dbReference type="HOGENOM" id="CLU_2871460_0_0_1"/>
<dbReference type="Proteomes" id="UP000008021">
    <property type="component" value="Chromosome 11"/>
</dbReference>
<reference evidence="1" key="1">
    <citation type="submission" date="2015-04" db="UniProtKB">
        <authorList>
            <consortium name="EnsemblPlants"/>
        </authorList>
    </citation>
    <scope>IDENTIFICATION</scope>
</reference>
<accession>A0A0E0F632</accession>
<dbReference type="AlphaFoldDB" id="A0A0E0F632"/>
<evidence type="ECO:0000313" key="1">
    <source>
        <dbReference type="EnsemblPlants" id="OMERI11G12180.1"/>
    </source>
</evidence>
<proteinExistence type="predicted"/>
<evidence type="ECO:0000313" key="2">
    <source>
        <dbReference type="Proteomes" id="UP000008021"/>
    </source>
</evidence>
<keyword evidence="2" id="KW-1185">Reference proteome</keyword>
<name>A0A0E0F632_9ORYZ</name>